<accession>A0A8H8DEQ2</accession>
<protein>
    <submittedName>
        <fullName evidence="2">Uncharacterized protein</fullName>
    </submittedName>
</protein>
<organism evidence="2 3">
    <name type="scientific">Olpidium bornovanus</name>
    <dbReference type="NCBI Taxonomy" id="278681"/>
    <lineage>
        <taxon>Eukaryota</taxon>
        <taxon>Fungi</taxon>
        <taxon>Fungi incertae sedis</taxon>
        <taxon>Olpidiomycota</taxon>
        <taxon>Olpidiomycotina</taxon>
        <taxon>Olpidiomycetes</taxon>
        <taxon>Olpidiales</taxon>
        <taxon>Olpidiaceae</taxon>
        <taxon>Olpidium</taxon>
    </lineage>
</organism>
<comment type="caution">
    <text evidence="2">The sequence shown here is derived from an EMBL/GenBank/DDBJ whole genome shotgun (WGS) entry which is preliminary data.</text>
</comment>
<evidence type="ECO:0000256" key="1">
    <source>
        <dbReference type="SAM" id="MobiDB-lite"/>
    </source>
</evidence>
<dbReference type="Proteomes" id="UP000673691">
    <property type="component" value="Unassembled WGS sequence"/>
</dbReference>
<dbReference type="EMBL" id="JAEFCI010013041">
    <property type="protein sequence ID" value="KAG5455633.1"/>
    <property type="molecule type" value="Genomic_DNA"/>
</dbReference>
<evidence type="ECO:0000313" key="3">
    <source>
        <dbReference type="Proteomes" id="UP000673691"/>
    </source>
</evidence>
<feature type="region of interest" description="Disordered" evidence="1">
    <location>
        <begin position="1"/>
        <end position="29"/>
    </location>
</feature>
<sequence length="77" mass="7741">LPLPAPLFVRTEGRGSGGVRSWIGSARGGSAPAVFGGSRLEARFPGSGVAPGGGPSFPSLPRQAPRGFRPETAARGK</sequence>
<feature type="compositionally biased region" description="Basic and acidic residues" evidence="1">
    <location>
        <begin position="68"/>
        <end position="77"/>
    </location>
</feature>
<proteinExistence type="predicted"/>
<gene>
    <name evidence="2" type="ORF">BJ554DRAFT_4885</name>
</gene>
<keyword evidence="3" id="KW-1185">Reference proteome</keyword>
<reference evidence="2 3" key="1">
    <citation type="journal article" name="Sci. Rep.">
        <title>Genome-scale phylogenetic analyses confirm Olpidium as the closest living zoosporic fungus to the non-flagellated, terrestrial fungi.</title>
        <authorList>
            <person name="Chang Y."/>
            <person name="Rochon D."/>
            <person name="Sekimoto S."/>
            <person name="Wang Y."/>
            <person name="Chovatia M."/>
            <person name="Sandor L."/>
            <person name="Salamov A."/>
            <person name="Grigoriev I.V."/>
            <person name="Stajich J.E."/>
            <person name="Spatafora J.W."/>
        </authorList>
    </citation>
    <scope>NUCLEOTIDE SEQUENCE [LARGE SCALE GENOMIC DNA]</scope>
    <source>
        <strain evidence="2">S191</strain>
    </source>
</reference>
<dbReference type="AlphaFoldDB" id="A0A8H8DEQ2"/>
<feature type="region of interest" description="Disordered" evidence="1">
    <location>
        <begin position="45"/>
        <end position="77"/>
    </location>
</feature>
<feature type="non-terminal residue" evidence="2">
    <location>
        <position position="1"/>
    </location>
</feature>
<name>A0A8H8DEQ2_9FUNG</name>
<evidence type="ECO:0000313" key="2">
    <source>
        <dbReference type="EMBL" id="KAG5455633.1"/>
    </source>
</evidence>